<proteinExistence type="predicted"/>
<evidence type="ECO:0000313" key="2">
    <source>
        <dbReference type="Proteomes" id="UP000724584"/>
    </source>
</evidence>
<name>A0ACB7NUX3_9PEZI</name>
<organism evidence="1 2">
    <name type="scientific">Chaetomium tenue</name>
    <dbReference type="NCBI Taxonomy" id="1854479"/>
    <lineage>
        <taxon>Eukaryota</taxon>
        <taxon>Fungi</taxon>
        <taxon>Dikarya</taxon>
        <taxon>Ascomycota</taxon>
        <taxon>Pezizomycotina</taxon>
        <taxon>Sordariomycetes</taxon>
        <taxon>Sordariomycetidae</taxon>
        <taxon>Sordariales</taxon>
        <taxon>Chaetomiaceae</taxon>
        <taxon>Chaetomium</taxon>
    </lineage>
</organism>
<reference evidence="1 2" key="1">
    <citation type="journal article" date="2021" name="Nat. Commun.">
        <title>Genetic determinants of endophytism in the Arabidopsis root mycobiome.</title>
        <authorList>
            <person name="Mesny F."/>
            <person name="Miyauchi S."/>
            <person name="Thiergart T."/>
            <person name="Pickel B."/>
            <person name="Atanasova L."/>
            <person name="Karlsson M."/>
            <person name="Huettel B."/>
            <person name="Barry K.W."/>
            <person name="Haridas S."/>
            <person name="Chen C."/>
            <person name="Bauer D."/>
            <person name="Andreopoulos W."/>
            <person name="Pangilinan J."/>
            <person name="LaButti K."/>
            <person name="Riley R."/>
            <person name="Lipzen A."/>
            <person name="Clum A."/>
            <person name="Drula E."/>
            <person name="Henrissat B."/>
            <person name="Kohler A."/>
            <person name="Grigoriev I.V."/>
            <person name="Martin F.M."/>
            <person name="Hacquard S."/>
        </authorList>
    </citation>
    <scope>NUCLEOTIDE SEQUENCE [LARGE SCALE GENOMIC DNA]</scope>
    <source>
        <strain evidence="1 2">MPI-SDFR-AT-0079</strain>
    </source>
</reference>
<gene>
    <name evidence="1" type="ORF">F5144DRAFT_596202</name>
</gene>
<evidence type="ECO:0000313" key="1">
    <source>
        <dbReference type="EMBL" id="KAH6617140.1"/>
    </source>
</evidence>
<keyword evidence="2" id="KW-1185">Reference proteome</keyword>
<sequence>MARSGDDNPPLEATATADSAHSDLPGRASSVSASPADEKSAGVRRAEALAAVLTTTDRVCIFLGVFLVAFAYGLDGTVRYAYQPKATASFEQHSLLATVNVLRSVIAAAAQPTSAKIADIFGRVELVMLSVFFYVLGTIIETVATNVPTFSAGAIIYQIGYTMIMLLVEVIVADITSTRARLIFSYVPAMPFLITTWVSGNVSQSVLEVTDWHWGIGMWCIIYPVCAMPLIVSLSLVGRRARKQGLMEKYSEAVKSKPWGPFLVDLFWRLDVIGVILLIAVFALILVPMTIAGGFEASWTAPQVLGPLIVGVCTIPMFVFWQLRAPHPLVPFYLIKDRAVWGALGIAMLLNWACFFSVVSGCILGLVVYKVRRLKVFIVAGTCLFMVAFGLLIRYRGDTDTSSRAGVIGAQVVLGLAGGMFPYPAQASLQAALKHEHLAVMTGLYLATYNLGSAFGGAVSGAIWTQVLPGQLSQRLAQFDNATLPTLAYANPFGFAGEYAVGTDERQAVIEAYKYAQRLLTITGICLCVPLIAFAAALRNPKLNDEQTLAQDAPAVRVPVAGEAEKRGETKEMARVYHNLTVATIVLVIKRGPMRDPIRHRLSELVHLCRIHLARVLKVEQHDPIPDQVVVARVLVGRLNAQLEQRPHGRLEPRLQRRLAQRPGRNRGSGACAIIIVNAPFTVGGGDDAALDGSELLVNPLLGVELGVPGGLELLDDDGWREEWAGEEGADAGAYRGREEAGNPADSSNRTGGMPCRATPAWSSCYKAGLSVARWFNASLQICGGSSDNSSVRVRE</sequence>
<accession>A0ACB7NUX3</accession>
<protein>
    <submittedName>
        <fullName evidence="1">Major facilitator superfamily domain-containing protein</fullName>
    </submittedName>
</protein>
<comment type="caution">
    <text evidence="1">The sequence shown here is derived from an EMBL/GenBank/DDBJ whole genome shotgun (WGS) entry which is preliminary data.</text>
</comment>
<dbReference type="EMBL" id="JAGIZQ010000007">
    <property type="protein sequence ID" value="KAH6617140.1"/>
    <property type="molecule type" value="Genomic_DNA"/>
</dbReference>
<dbReference type="Proteomes" id="UP000724584">
    <property type="component" value="Unassembled WGS sequence"/>
</dbReference>